<sequence>MSNALAITVAEFGRALTSCRPPNSWGESIAVAVSGGPDSLGLLWLLRSLYQEAGIKEPRVVGLTVDHGLRPESSVEAANIGSFCRSIDIDHHVLKIPWGSPPYPDIPEGVDYEKKARWARYWACFQAMQQVGANALLTGHQADDQLETAILRGEGNSGLVGMLGMRKIRRFGMGGPQPLSRFGEKGLNMWMCRPLLAFSKERLKATCEAANLPWVEDRSNLDPTVSQRNAIRAKLTELRAEGNMLPWLEKLKRFNLADPTREELASVLDALPPTASLTELTEYMSSVYQQIHDEVDGFLASITTVEAGAPMIVVDCNKLPPSRQVAFGAITRILRYISPKEWGHPAAEATRSSESLQRIADSLWFRQPSPIDGMYVAQPFSGGGMVLWTPSERRSRTPRVSWMATRQPPGRAQSQSLFVDLSQNILEAAKGLNPPSPLLWDNRFNVHLPTAYPPHVIQALEEKTGRVVLGPFSRFYLPMINFEHNDENTILAAL</sequence>
<keyword evidence="2" id="KW-0436">Ligase</keyword>
<feature type="non-terminal residue" evidence="8">
    <location>
        <position position="494"/>
    </location>
</feature>
<evidence type="ECO:0000256" key="6">
    <source>
        <dbReference type="ARBA" id="ARBA00048539"/>
    </source>
</evidence>
<dbReference type="OrthoDB" id="434144at2759"/>
<proteinExistence type="inferred from homology"/>
<reference evidence="8 9" key="1">
    <citation type="journal article" date="2016" name="Mol. Biol. Evol.">
        <title>Comparative Genomics of Early-Diverging Mushroom-Forming Fungi Provides Insights into the Origins of Lignocellulose Decay Capabilities.</title>
        <authorList>
            <person name="Nagy L.G."/>
            <person name="Riley R."/>
            <person name="Tritt A."/>
            <person name="Adam C."/>
            <person name="Daum C."/>
            <person name="Floudas D."/>
            <person name="Sun H."/>
            <person name="Yadav J.S."/>
            <person name="Pangilinan J."/>
            <person name="Larsson K.H."/>
            <person name="Matsuura K."/>
            <person name="Barry K."/>
            <person name="Labutti K."/>
            <person name="Kuo R."/>
            <person name="Ohm R.A."/>
            <person name="Bhattacharya S.S."/>
            <person name="Shirouzu T."/>
            <person name="Yoshinaga Y."/>
            <person name="Martin F.M."/>
            <person name="Grigoriev I.V."/>
            <person name="Hibbett D.S."/>
        </authorList>
    </citation>
    <scope>NUCLEOTIDE SEQUENCE [LARGE SCALE GENOMIC DNA]</scope>
    <source>
        <strain evidence="8 9">HHB12733</strain>
    </source>
</reference>
<dbReference type="GO" id="GO:0032267">
    <property type="term" value="F:tRNA(Ile)-lysidine synthase activity"/>
    <property type="evidence" value="ECO:0007669"/>
    <property type="project" value="UniProtKB-EC"/>
</dbReference>
<evidence type="ECO:0000256" key="4">
    <source>
        <dbReference type="ARBA" id="ARBA00022741"/>
    </source>
</evidence>
<evidence type="ECO:0000313" key="8">
    <source>
        <dbReference type="EMBL" id="KZT62020.1"/>
    </source>
</evidence>
<keyword evidence="4" id="KW-0547">Nucleotide-binding</keyword>
<organism evidence="8 9">
    <name type="scientific">Calocera cornea HHB12733</name>
    <dbReference type="NCBI Taxonomy" id="1353952"/>
    <lineage>
        <taxon>Eukaryota</taxon>
        <taxon>Fungi</taxon>
        <taxon>Dikarya</taxon>
        <taxon>Basidiomycota</taxon>
        <taxon>Agaricomycotina</taxon>
        <taxon>Dacrymycetes</taxon>
        <taxon>Dacrymycetales</taxon>
        <taxon>Dacrymycetaceae</taxon>
        <taxon>Calocera</taxon>
    </lineage>
</organism>
<dbReference type="AlphaFoldDB" id="A0A165JM43"/>
<dbReference type="SUPFAM" id="SSF52402">
    <property type="entry name" value="Adenine nucleotide alpha hydrolases-like"/>
    <property type="match status" value="1"/>
</dbReference>
<dbReference type="PANTHER" id="PTHR43033">
    <property type="entry name" value="TRNA(ILE)-LYSIDINE SYNTHASE-RELATED"/>
    <property type="match status" value="1"/>
</dbReference>
<evidence type="ECO:0000313" key="9">
    <source>
        <dbReference type="Proteomes" id="UP000076842"/>
    </source>
</evidence>
<dbReference type="Proteomes" id="UP000076842">
    <property type="component" value="Unassembled WGS sequence"/>
</dbReference>
<comment type="catalytic activity">
    <reaction evidence="6">
        <text>cytidine(34) in tRNA(Ile2) + L-lysine + ATP = lysidine(34) in tRNA(Ile2) + AMP + diphosphate + H(+)</text>
        <dbReference type="Rhea" id="RHEA:43744"/>
        <dbReference type="Rhea" id="RHEA-COMP:10625"/>
        <dbReference type="Rhea" id="RHEA-COMP:10670"/>
        <dbReference type="ChEBI" id="CHEBI:15378"/>
        <dbReference type="ChEBI" id="CHEBI:30616"/>
        <dbReference type="ChEBI" id="CHEBI:32551"/>
        <dbReference type="ChEBI" id="CHEBI:33019"/>
        <dbReference type="ChEBI" id="CHEBI:82748"/>
        <dbReference type="ChEBI" id="CHEBI:83665"/>
        <dbReference type="ChEBI" id="CHEBI:456215"/>
        <dbReference type="EC" id="6.3.4.19"/>
    </reaction>
</comment>
<dbReference type="InterPro" id="IPR014729">
    <property type="entry name" value="Rossmann-like_a/b/a_fold"/>
</dbReference>
<dbReference type="PANTHER" id="PTHR43033:SF1">
    <property type="entry name" value="TRNA(ILE)-LYSIDINE SYNTHASE-RELATED"/>
    <property type="match status" value="1"/>
</dbReference>
<dbReference type="EC" id="6.3.4.19" evidence="1"/>
<dbReference type="GO" id="GO:0005524">
    <property type="term" value="F:ATP binding"/>
    <property type="evidence" value="ECO:0007669"/>
    <property type="project" value="UniProtKB-KW"/>
</dbReference>
<gene>
    <name evidence="8" type="ORF">CALCODRAFT_514393</name>
</gene>
<dbReference type="InterPro" id="IPR012094">
    <property type="entry name" value="tRNA_Ile_lys_synt"/>
</dbReference>
<evidence type="ECO:0000256" key="5">
    <source>
        <dbReference type="ARBA" id="ARBA00022840"/>
    </source>
</evidence>
<dbReference type="InterPro" id="IPR012795">
    <property type="entry name" value="tRNA_Ile_lys_synt_N"/>
</dbReference>
<keyword evidence="5" id="KW-0067">ATP-binding</keyword>
<keyword evidence="9" id="KW-1185">Reference proteome</keyword>
<dbReference type="GO" id="GO:0008033">
    <property type="term" value="P:tRNA processing"/>
    <property type="evidence" value="ECO:0007669"/>
    <property type="project" value="UniProtKB-KW"/>
</dbReference>
<name>A0A165JM43_9BASI</name>
<dbReference type="EMBL" id="KV423919">
    <property type="protein sequence ID" value="KZT62020.1"/>
    <property type="molecule type" value="Genomic_DNA"/>
</dbReference>
<dbReference type="Gene3D" id="3.40.50.620">
    <property type="entry name" value="HUPs"/>
    <property type="match status" value="1"/>
</dbReference>
<evidence type="ECO:0000256" key="1">
    <source>
        <dbReference type="ARBA" id="ARBA00013267"/>
    </source>
</evidence>
<dbReference type="InterPro" id="IPR011063">
    <property type="entry name" value="TilS/TtcA_N"/>
</dbReference>
<dbReference type="STRING" id="1353952.A0A165JM43"/>
<dbReference type="CDD" id="cd01992">
    <property type="entry name" value="TilS_N"/>
    <property type="match status" value="1"/>
</dbReference>
<dbReference type="Pfam" id="PF01171">
    <property type="entry name" value="ATP_bind_3"/>
    <property type="match status" value="1"/>
</dbReference>
<evidence type="ECO:0000256" key="3">
    <source>
        <dbReference type="ARBA" id="ARBA00022694"/>
    </source>
</evidence>
<accession>A0A165JM43</accession>
<dbReference type="HAMAP" id="MF_01161">
    <property type="entry name" value="tRNA_Ile_lys_synt"/>
    <property type="match status" value="1"/>
</dbReference>
<dbReference type="NCBIfam" id="TIGR02432">
    <property type="entry name" value="lysidine_TilS_N"/>
    <property type="match status" value="1"/>
</dbReference>
<protein>
    <recommendedName>
        <fullName evidence="1">tRNA(Ile)-lysidine synthetase</fullName>
        <ecNumber evidence="1">6.3.4.19</ecNumber>
    </recommendedName>
</protein>
<keyword evidence="3" id="KW-0819">tRNA processing</keyword>
<dbReference type="InParanoid" id="A0A165JM43"/>
<evidence type="ECO:0000256" key="2">
    <source>
        <dbReference type="ARBA" id="ARBA00022598"/>
    </source>
</evidence>
<evidence type="ECO:0000259" key="7">
    <source>
        <dbReference type="Pfam" id="PF01171"/>
    </source>
</evidence>
<feature type="domain" description="tRNA(Ile)-lysidine/2-thiocytidine synthase N-terminal" evidence="7">
    <location>
        <begin position="29"/>
        <end position="233"/>
    </location>
</feature>